<evidence type="ECO:0000256" key="3">
    <source>
        <dbReference type="ARBA" id="ARBA00022898"/>
    </source>
</evidence>
<proteinExistence type="inferred from homology"/>
<feature type="binding site" evidence="5">
    <location>
        <position position="363"/>
    </location>
    <ligand>
        <name>pyridoxal 5'-phosphate</name>
        <dbReference type="ChEBI" id="CHEBI:597326"/>
    </ligand>
</feature>
<dbReference type="InterPro" id="IPR022643">
    <property type="entry name" value="De-COase2_C"/>
</dbReference>
<feature type="domain" description="Orn/DAP/Arg decarboxylase 2 N-terminal" evidence="10">
    <location>
        <begin position="35"/>
        <end position="273"/>
    </location>
</feature>
<dbReference type="CDD" id="cd06828">
    <property type="entry name" value="PLPDE_III_DapDC"/>
    <property type="match status" value="1"/>
</dbReference>
<evidence type="ECO:0000256" key="4">
    <source>
        <dbReference type="ARBA" id="ARBA00023239"/>
    </source>
</evidence>
<dbReference type="AlphaFoldDB" id="A0A098BY29"/>
<dbReference type="EC" id="4.1.1.20" evidence="5 6"/>
<evidence type="ECO:0000313" key="12">
    <source>
        <dbReference type="Proteomes" id="UP000032417"/>
    </source>
</evidence>
<comment type="function">
    <text evidence="5">Specifically catalyzes the decarboxylation of meso-diaminopimelate (meso-DAP) to L-lysine.</text>
</comment>
<dbReference type="UniPathway" id="UPA00034">
    <property type="reaction ID" value="UER00027"/>
</dbReference>
<dbReference type="Pfam" id="PF02784">
    <property type="entry name" value="Orn_Arg_deC_N"/>
    <property type="match status" value="1"/>
</dbReference>
<dbReference type="PROSITE" id="PS00879">
    <property type="entry name" value="ODR_DC_2_2"/>
    <property type="match status" value="1"/>
</dbReference>
<dbReference type="HOGENOM" id="CLU_026444_0_0_10"/>
<evidence type="ECO:0000256" key="8">
    <source>
        <dbReference type="RuleBase" id="RU003738"/>
    </source>
</evidence>
<feature type="binding site" evidence="5">
    <location>
        <position position="363"/>
    </location>
    <ligand>
        <name>substrate</name>
    </ligand>
</feature>
<dbReference type="GO" id="GO:0008836">
    <property type="term" value="F:diaminopimelate decarboxylase activity"/>
    <property type="evidence" value="ECO:0007669"/>
    <property type="project" value="UniProtKB-UniRule"/>
</dbReference>
<feature type="binding site" evidence="5">
    <location>
        <position position="269"/>
    </location>
    <ligand>
        <name>substrate</name>
    </ligand>
</feature>
<sequence length="385" mass="43520">MIKGKFPNDKFEQLETPFYYYDMELLRKTLIAITKETENKPFHVHYALKANFNPIILKEIASFGFGADCVSGNEILRAIECGFDPSKIAFAGVGKTDKEINIGLDNNIFCFNVESIPEIEVINKLAEKKGKIASVALRINPNVDARTHKYITTGLYENKFGINEQDLPKTIQTVKSSPNIKLIGIHFHIGSQITDLTSFEDLCVKVKSIRNWFKQEGIDLPVLNVGGGLGINYQHPNHFPIADFESYFRLFEKYLDLWENQTLHFELGRSVVAPCGSLISRAVFIKEGIKKNFLIIDAGMTDLIRPALYQAFHHIENISSDEEYTPYDVVGPICESSDMFAEQIMLNRSKRGDLIAIRSAGAYGETMVSRYNCRDLPASYFSDTL</sequence>
<evidence type="ECO:0000256" key="7">
    <source>
        <dbReference type="PIRSR" id="PIRSR600183-50"/>
    </source>
</evidence>
<organism evidence="11 12">
    <name type="scientific">Fermentimonas caenicola</name>
    <dbReference type="NCBI Taxonomy" id="1562970"/>
    <lineage>
        <taxon>Bacteria</taxon>
        <taxon>Pseudomonadati</taxon>
        <taxon>Bacteroidota</taxon>
        <taxon>Bacteroidia</taxon>
        <taxon>Bacteroidales</taxon>
        <taxon>Dysgonomonadaceae</taxon>
        <taxon>Fermentimonas</taxon>
    </lineage>
</organism>
<dbReference type="PANTHER" id="PTHR43727">
    <property type="entry name" value="DIAMINOPIMELATE DECARBOXYLASE"/>
    <property type="match status" value="1"/>
</dbReference>
<dbReference type="EMBL" id="LN515532">
    <property type="protein sequence ID" value="CEA15071.1"/>
    <property type="molecule type" value="Genomic_DNA"/>
</dbReference>
<dbReference type="PROSITE" id="PS00878">
    <property type="entry name" value="ODR_DC_2_1"/>
    <property type="match status" value="1"/>
</dbReference>
<keyword evidence="4 5" id="KW-0456">Lyase</keyword>
<dbReference type="InterPro" id="IPR009006">
    <property type="entry name" value="Ala_racemase/Decarboxylase_C"/>
</dbReference>
<feature type="binding site" evidence="5">
    <location>
        <position position="335"/>
    </location>
    <ligand>
        <name>substrate</name>
    </ligand>
</feature>
<feature type="binding site" evidence="5">
    <location>
        <position position="305"/>
    </location>
    <ligand>
        <name>substrate</name>
    </ligand>
</feature>
<name>A0A098BY29_9BACT</name>
<evidence type="ECO:0000313" key="11">
    <source>
        <dbReference type="EMBL" id="CEA15071.1"/>
    </source>
</evidence>
<feature type="binding site" evidence="5">
    <location>
        <position position="309"/>
    </location>
    <ligand>
        <name>substrate</name>
    </ligand>
</feature>
<comment type="similarity">
    <text evidence="5">Belongs to the Orn/Lys/Arg decarboxylase class-II family. LysA subfamily.</text>
</comment>
<feature type="modified residue" description="N6-(pyridoxal phosphate)lysine" evidence="5 7">
    <location>
        <position position="49"/>
    </location>
</feature>
<evidence type="ECO:0000256" key="2">
    <source>
        <dbReference type="ARBA" id="ARBA00022793"/>
    </source>
</evidence>
<dbReference type="InterPro" id="IPR022653">
    <property type="entry name" value="De-COase2_pyr-phos_BS"/>
</dbReference>
<dbReference type="Pfam" id="PF00278">
    <property type="entry name" value="Orn_DAP_Arg_deC"/>
    <property type="match status" value="1"/>
</dbReference>
<dbReference type="HAMAP" id="MF_02120">
    <property type="entry name" value="LysA"/>
    <property type="match status" value="1"/>
</dbReference>
<dbReference type="InterPro" id="IPR022657">
    <property type="entry name" value="De-COase2_CS"/>
</dbReference>
<feature type="domain" description="Orn/DAP/Arg decarboxylase 2 C-terminal" evidence="9">
    <location>
        <begin position="19"/>
        <end position="361"/>
    </location>
</feature>
<dbReference type="SUPFAM" id="SSF50621">
    <property type="entry name" value="Alanine racemase C-terminal domain-like"/>
    <property type="match status" value="1"/>
</dbReference>
<dbReference type="PANTHER" id="PTHR43727:SF2">
    <property type="entry name" value="GROUP IV DECARBOXYLASE"/>
    <property type="match status" value="1"/>
</dbReference>
<comment type="subunit">
    <text evidence="5">Homodimer.</text>
</comment>
<comment type="catalytic activity">
    <reaction evidence="5 8">
        <text>meso-2,6-diaminopimelate + H(+) = L-lysine + CO2</text>
        <dbReference type="Rhea" id="RHEA:15101"/>
        <dbReference type="ChEBI" id="CHEBI:15378"/>
        <dbReference type="ChEBI" id="CHEBI:16526"/>
        <dbReference type="ChEBI" id="CHEBI:32551"/>
        <dbReference type="ChEBI" id="CHEBI:57791"/>
        <dbReference type="EC" id="4.1.1.20"/>
    </reaction>
</comment>
<protein>
    <recommendedName>
        <fullName evidence="5 6">Diaminopimelate decarboxylase</fullName>
        <shortName evidence="5">DAP decarboxylase</shortName>
        <shortName evidence="5">DAPDC</shortName>
        <ecNumber evidence="5 6">4.1.1.20</ecNumber>
    </recommendedName>
</protein>
<dbReference type="NCBIfam" id="TIGR01048">
    <property type="entry name" value="lysA"/>
    <property type="match status" value="1"/>
</dbReference>
<dbReference type="GO" id="GO:0030170">
    <property type="term" value="F:pyridoxal phosphate binding"/>
    <property type="evidence" value="ECO:0007669"/>
    <property type="project" value="UniProtKB-UniRule"/>
</dbReference>
<dbReference type="InterPro" id="IPR002986">
    <property type="entry name" value="DAP_deCOOHase_LysA"/>
</dbReference>
<dbReference type="STRING" id="1562970.ING2E5B_0302"/>
<dbReference type="Gene3D" id="3.20.20.10">
    <property type="entry name" value="Alanine racemase"/>
    <property type="match status" value="1"/>
</dbReference>
<dbReference type="InterPro" id="IPR000183">
    <property type="entry name" value="Orn/DAP/Arg_de-COase"/>
</dbReference>
<keyword evidence="12" id="KW-1185">Reference proteome</keyword>
<dbReference type="InterPro" id="IPR029066">
    <property type="entry name" value="PLP-binding_barrel"/>
</dbReference>
<dbReference type="InterPro" id="IPR022644">
    <property type="entry name" value="De-COase2_N"/>
</dbReference>
<reference evidence="11 12" key="1">
    <citation type="submission" date="2014-08" db="EMBL/GenBank/DDBJ databases">
        <authorList>
            <person name="Wibberg D."/>
        </authorList>
    </citation>
    <scope>NUCLEOTIDE SEQUENCE [LARGE SCALE GENOMIC DNA]</scope>
    <source>
        <strain evidence="12">ING2-E5B</strain>
    </source>
</reference>
<feature type="binding site" evidence="5">
    <location>
        <begin position="266"/>
        <end position="269"/>
    </location>
    <ligand>
        <name>pyridoxal 5'-phosphate</name>
        <dbReference type="ChEBI" id="CHEBI:597326"/>
    </ligand>
</feature>
<evidence type="ECO:0000259" key="10">
    <source>
        <dbReference type="Pfam" id="PF02784"/>
    </source>
</evidence>
<dbReference type="PRINTS" id="PR01179">
    <property type="entry name" value="ODADCRBXLASE"/>
</dbReference>
<dbReference type="OrthoDB" id="9802241at2"/>
<dbReference type="FunFam" id="3.20.20.10:FF:000003">
    <property type="entry name" value="Diaminopimelate decarboxylase"/>
    <property type="match status" value="1"/>
</dbReference>
<dbReference type="SUPFAM" id="SSF51419">
    <property type="entry name" value="PLP-binding barrel"/>
    <property type="match status" value="1"/>
</dbReference>
<accession>A0A098BY29</accession>
<keyword evidence="5 8" id="KW-0457">Lysine biosynthesis</keyword>
<evidence type="ECO:0000256" key="6">
    <source>
        <dbReference type="NCBIfam" id="TIGR01048"/>
    </source>
</evidence>
<dbReference type="PRINTS" id="PR01181">
    <property type="entry name" value="DAPDCRBXLASE"/>
</dbReference>
<keyword evidence="5" id="KW-0028">Amino-acid biosynthesis</keyword>
<comment type="pathway">
    <text evidence="5 8">Amino-acid biosynthesis; L-lysine biosynthesis via DAP pathway; L-lysine from DL-2,6-diaminopimelate: step 1/1.</text>
</comment>
<comment type="cofactor">
    <cofactor evidence="1 5 7 8">
        <name>pyridoxal 5'-phosphate</name>
        <dbReference type="ChEBI" id="CHEBI:597326"/>
    </cofactor>
</comment>
<dbReference type="GO" id="GO:0009089">
    <property type="term" value="P:lysine biosynthetic process via diaminopimelate"/>
    <property type="evidence" value="ECO:0007669"/>
    <property type="project" value="UniProtKB-UniRule"/>
</dbReference>
<dbReference type="PATRIC" id="fig|1562970.3.peg.299"/>
<evidence type="ECO:0000256" key="1">
    <source>
        <dbReference type="ARBA" id="ARBA00001933"/>
    </source>
</evidence>
<evidence type="ECO:0000259" key="9">
    <source>
        <dbReference type="Pfam" id="PF00278"/>
    </source>
</evidence>
<dbReference type="Gene3D" id="2.40.37.10">
    <property type="entry name" value="Lyase, Ornithine Decarboxylase, Chain A, domain 1"/>
    <property type="match status" value="1"/>
</dbReference>
<keyword evidence="2 5" id="KW-0210">Decarboxylase</keyword>
<dbReference type="KEGG" id="pbt:ING2E5B_0302"/>
<dbReference type="Proteomes" id="UP000032417">
    <property type="component" value="Chromosome 1"/>
</dbReference>
<keyword evidence="3 5" id="KW-0663">Pyridoxal phosphate</keyword>
<gene>
    <name evidence="5 11" type="primary">lysA</name>
    <name evidence="11" type="ORF">ING2E5B_0302</name>
</gene>
<feature type="binding site" evidence="5">
    <location>
        <position position="228"/>
    </location>
    <ligand>
        <name>pyridoxal 5'-phosphate</name>
        <dbReference type="ChEBI" id="CHEBI:597326"/>
    </ligand>
</feature>
<feature type="active site" description="Proton donor" evidence="7">
    <location>
        <position position="334"/>
    </location>
</feature>
<evidence type="ECO:0000256" key="5">
    <source>
        <dbReference type="HAMAP-Rule" id="MF_02120"/>
    </source>
</evidence>